<evidence type="ECO:0008006" key="4">
    <source>
        <dbReference type="Google" id="ProtNLM"/>
    </source>
</evidence>
<reference evidence="2 3" key="1">
    <citation type="submission" date="2016-08" db="EMBL/GenBank/DDBJ databases">
        <title>Complete genome sequence of Flavobacterium johnsoniae strain GSE09, a volatile-producing biocontrol agent isolated from cucumber (Cucumis sativus).</title>
        <authorList>
            <person name="Jeong J.-J."/>
            <person name="Oh J.Y."/>
            <person name="Jim Y.J."/>
            <person name="Sang M.K."/>
            <person name="Kim K.D."/>
        </authorList>
    </citation>
    <scope>NUCLEOTIDE SEQUENCE [LARGE SCALE GENOMIC DNA]</scope>
    <source>
        <strain evidence="2 3">GSE09</strain>
    </source>
</reference>
<accession>A0AAC9CYU3</accession>
<organism evidence="2 3">
    <name type="scientific">Flavobacterium anhuiense</name>
    <dbReference type="NCBI Taxonomy" id="459526"/>
    <lineage>
        <taxon>Bacteria</taxon>
        <taxon>Pseudomonadati</taxon>
        <taxon>Bacteroidota</taxon>
        <taxon>Flavobacteriia</taxon>
        <taxon>Flavobacteriales</taxon>
        <taxon>Flavobacteriaceae</taxon>
        <taxon>Flavobacterium</taxon>
    </lineage>
</organism>
<sequence length="308" mass="34325">MKKIILLINFFFYLSVSAQQDPEYTHYMYNMSVVNPAYATGVPAMMNFGGLYRTQWVGAYGAPKTFTFFGHTAINDKIEAGISFISDDIGDGAKKENNVYADFAYVLKLGGKNKLSLGLKAGFSSMQTNFNGFRFTDPQTDLAFAENINATKPNIGVGAYYFRDNLYVGLSAPNLLKSKYIEEKSGMNAFGSEEIHTFLTAGYVFQVSDKVKLKPAFMSKFVKGAPITLDVTANVLYNEKFEFGAAYRIDDSVSALFNINVTPTLRVGYAYDYTLTNFGQFNSGTHEIMLLFDLDILGKGFDKSPRFF</sequence>
<feature type="signal peptide" evidence="1">
    <location>
        <begin position="1"/>
        <end position="18"/>
    </location>
</feature>
<dbReference type="NCBIfam" id="TIGR03519">
    <property type="entry name" value="T9SS_PorP_fam"/>
    <property type="match status" value="1"/>
</dbReference>
<feature type="chain" id="PRO_5042127688" description="Type IX secretion system membrane protein, PorP/SprF family" evidence="1">
    <location>
        <begin position="19"/>
        <end position="308"/>
    </location>
</feature>
<dbReference type="Proteomes" id="UP000093276">
    <property type="component" value="Chromosome"/>
</dbReference>
<dbReference type="InterPro" id="IPR019861">
    <property type="entry name" value="PorP/SprF_Bacteroidetes"/>
</dbReference>
<proteinExistence type="predicted"/>
<evidence type="ECO:0000313" key="2">
    <source>
        <dbReference type="EMBL" id="AOC93523.1"/>
    </source>
</evidence>
<dbReference type="EMBL" id="CP016907">
    <property type="protein sequence ID" value="AOC93523.1"/>
    <property type="molecule type" value="Genomic_DNA"/>
</dbReference>
<dbReference type="AlphaFoldDB" id="A0AAC9CYU3"/>
<name>A0AAC9CYU3_9FLAO</name>
<dbReference type="KEGG" id="fjg:BB050_00367"/>
<gene>
    <name evidence="2" type="ORF">BB050_00367</name>
</gene>
<dbReference type="RefSeq" id="WP_066032376.1">
    <property type="nucleotide sequence ID" value="NZ_CP016907.1"/>
</dbReference>
<protein>
    <recommendedName>
        <fullName evidence="4">Type IX secretion system membrane protein, PorP/SprF family</fullName>
    </recommendedName>
</protein>
<evidence type="ECO:0000313" key="3">
    <source>
        <dbReference type="Proteomes" id="UP000093276"/>
    </source>
</evidence>
<evidence type="ECO:0000256" key="1">
    <source>
        <dbReference type="SAM" id="SignalP"/>
    </source>
</evidence>
<keyword evidence="1" id="KW-0732">Signal</keyword>
<dbReference type="Pfam" id="PF11751">
    <property type="entry name" value="PorP_SprF"/>
    <property type="match status" value="1"/>
</dbReference>
<dbReference type="GeneID" id="32306259"/>